<dbReference type="Pfam" id="PF00466">
    <property type="entry name" value="Ribosomal_L10"/>
    <property type="match status" value="1"/>
</dbReference>
<evidence type="ECO:0000256" key="1">
    <source>
        <dbReference type="ARBA" id="ARBA00008889"/>
    </source>
</evidence>
<evidence type="ECO:0000256" key="2">
    <source>
        <dbReference type="ARBA" id="ARBA00022980"/>
    </source>
</evidence>
<dbReference type="GO" id="GO:0005840">
    <property type="term" value="C:ribosome"/>
    <property type="evidence" value="ECO:0007669"/>
    <property type="project" value="UniProtKB-KW"/>
</dbReference>
<feature type="signal peptide" evidence="4">
    <location>
        <begin position="1"/>
        <end position="16"/>
    </location>
</feature>
<keyword evidence="2 5" id="KW-0689">Ribosomal protein</keyword>
<dbReference type="AlphaFoldDB" id="Q5K272"/>
<dbReference type="CDD" id="cd05797">
    <property type="entry name" value="Ribosomal_L10"/>
    <property type="match status" value="1"/>
</dbReference>
<dbReference type="InterPro" id="IPR043141">
    <property type="entry name" value="Ribosomal_uL10-like_sf"/>
</dbReference>
<protein>
    <submittedName>
        <fullName evidence="5">50S ribosomal protein L10</fullName>
    </submittedName>
</protein>
<name>Q5K272_GUITH</name>
<dbReference type="SUPFAM" id="SSF160369">
    <property type="entry name" value="Ribosomal protein L10-like"/>
    <property type="match status" value="1"/>
</dbReference>
<sequence length="210" mass="22607">MKKLCLFAAAVASAAAFAPGLPSAQRVPSKAALTNLHMGKNIYEKKDIVKQVSEDLASSQFIFSTEMKQITVPQIRELRWSLPEDSKASCIKNRLLKRAAAGTEWEVVKDAAKGSDNLWVFVGSDIKGTIKAFKAWAKKEKKAGAKAGVLEGRIYDEKGVDAIGDLPSKDELYAQIAGCVKAVPTQMATAVKEVPTKTARAIKLAFAPDA</sequence>
<reference evidence="5" key="1">
    <citation type="submission" date="2004-09" db="EMBL/GenBank/DDBJ databases">
        <title>Transport of proteins into multimembranous plastids.</title>
        <authorList>
            <person name="Gould S.B."/>
            <person name="Sommer M.S."/>
            <person name="Hadfi K."/>
            <person name="Zauner S."/>
            <person name="Maier U.G."/>
        </authorList>
    </citation>
    <scope>NUCLEOTIDE SEQUENCE</scope>
</reference>
<evidence type="ECO:0000256" key="4">
    <source>
        <dbReference type="SAM" id="SignalP"/>
    </source>
</evidence>
<dbReference type="Gene3D" id="3.30.70.1730">
    <property type="match status" value="1"/>
</dbReference>
<dbReference type="PANTHER" id="PTHR11560">
    <property type="entry name" value="39S RIBOSOMAL PROTEIN L10, MITOCHONDRIAL"/>
    <property type="match status" value="1"/>
</dbReference>
<dbReference type="InterPro" id="IPR001790">
    <property type="entry name" value="Ribosomal_uL10"/>
</dbReference>
<dbReference type="GO" id="GO:1990904">
    <property type="term" value="C:ribonucleoprotein complex"/>
    <property type="evidence" value="ECO:0007669"/>
    <property type="project" value="UniProtKB-KW"/>
</dbReference>
<keyword evidence="4" id="KW-0732">Signal</keyword>
<comment type="similarity">
    <text evidence="1">Belongs to the universal ribosomal protein uL10 family.</text>
</comment>
<dbReference type="HAMAP" id="MF_00362">
    <property type="entry name" value="Ribosomal_uL10"/>
    <property type="match status" value="1"/>
</dbReference>
<accession>Q5K272</accession>
<dbReference type="NCBIfam" id="NF000955">
    <property type="entry name" value="PRK00099.1-1"/>
    <property type="match status" value="1"/>
</dbReference>
<evidence type="ECO:0000313" key="5">
    <source>
        <dbReference type="EMBL" id="CAH25357.1"/>
    </source>
</evidence>
<dbReference type="EMBL" id="AJ821817">
    <property type="protein sequence ID" value="CAH25357.1"/>
    <property type="molecule type" value="mRNA"/>
</dbReference>
<proteinExistence type="evidence at transcript level"/>
<keyword evidence="3" id="KW-0687">Ribonucleoprotein</keyword>
<dbReference type="InterPro" id="IPR047865">
    <property type="entry name" value="Ribosomal_uL10_bac_type"/>
</dbReference>
<dbReference type="InterPro" id="IPR022973">
    <property type="entry name" value="Ribosomal_uL10_bac"/>
</dbReference>
<evidence type="ECO:0000256" key="3">
    <source>
        <dbReference type="ARBA" id="ARBA00023274"/>
    </source>
</evidence>
<gene>
    <name evidence="5" type="primary">rpl10</name>
</gene>
<organism evidence="5">
    <name type="scientific">Guillardia theta</name>
    <name type="common">Cryptophyte</name>
    <name type="synonym">Cryptomonas phi</name>
    <dbReference type="NCBI Taxonomy" id="55529"/>
    <lineage>
        <taxon>Eukaryota</taxon>
        <taxon>Cryptophyceae</taxon>
        <taxon>Pyrenomonadales</taxon>
        <taxon>Geminigeraceae</taxon>
        <taxon>Guillardia</taxon>
    </lineage>
</organism>
<feature type="chain" id="PRO_5004257613" evidence="4">
    <location>
        <begin position="17"/>
        <end position="210"/>
    </location>
</feature>